<protein>
    <recommendedName>
        <fullName evidence="3">Chitinase</fullName>
    </recommendedName>
</protein>
<evidence type="ECO:0000313" key="1">
    <source>
        <dbReference type="EMBL" id="KAL1529769.1"/>
    </source>
</evidence>
<dbReference type="Proteomes" id="UP001515480">
    <property type="component" value="Unassembled WGS sequence"/>
</dbReference>
<name>A0AB34K5K3_PRYPA</name>
<proteinExistence type="predicted"/>
<evidence type="ECO:0008006" key="3">
    <source>
        <dbReference type="Google" id="ProtNLM"/>
    </source>
</evidence>
<dbReference type="Gene3D" id="3.20.20.80">
    <property type="entry name" value="Glycosidases"/>
    <property type="match status" value="1"/>
</dbReference>
<comment type="caution">
    <text evidence="1">The sequence shown here is derived from an EMBL/GenBank/DDBJ whole genome shotgun (WGS) entry which is preliminary data.</text>
</comment>
<reference evidence="1 2" key="1">
    <citation type="journal article" date="2024" name="Science">
        <title>Giant polyketide synthase enzymes in the biosynthesis of giant marine polyether toxins.</title>
        <authorList>
            <person name="Fallon T.R."/>
            <person name="Shende V.V."/>
            <person name="Wierzbicki I.H."/>
            <person name="Pendleton A.L."/>
            <person name="Watervoot N.F."/>
            <person name="Auber R.P."/>
            <person name="Gonzalez D.J."/>
            <person name="Wisecaver J.H."/>
            <person name="Moore B.S."/>
        </authorList>
    </citation>
    <scope>NUCLEOTIDE SEQUENCE [LARGE SCALE GENOMIC DNA]</scope>
    <source>
        <strain evidence="1 2">12B1</strain>
    </source>
</reference>
<dbReference type="InterPro" id="IPR017853">
    <property type="entry name" value="GH"/>
</dbReference>
<sequence>MGWLPSGRLMVGYASWSECDSKVEQAARAGVNVIVWFAISLLADPRTGAPAITGGPNLTCVARTAASLAAVGVRTTHMISVGGWDAPHPDTRFGAAEWWRVWTQWNAASAAAGFGGFDGIDWDLEGNDAMASPANRFTVAGLHLVGNLSRMAKDAGYVVSLAPPQSYLNVGTSNFSLSLNNPATCWHPEFLYAGRNAYASLLALAGEATFDYVLLQLYESWSVADCNISQLQQPAEAYLPRLVAAMDSGWTVTFSTAPELGLPDQTIRVPSHKLVLGLANGWTSLSPPAKKALLLMPDTLGKAYKAMGDRPARGFGFWDIADEGKVVDGNPLYLAAGLNSFLKVRG</sequence>
<dbReference type="AlphaFoldDB" id="A0AB34K5K3"/>
<dbReference type="SUPFAM" id="SSF51445">
    <property type="entry name" value="(Trans)glycosidases"/>
    <property type="match status" value="1"/>
</dbReference>
<accession>A0AB34K5K3</accession>
<organism evidence="1 2">
    <name type="scientific">Prymnesium parvum</name>
    <name type="common">Toxic golden alga</name>
    <dbReference type="NCBI Taxonomy" id="97485"/>
    <lineage>
        <taxon>Eukaryota</taxon>
        <taxon>Haptista</taxon>
        <taxon>Haptophyta</taxon>
        <taxon>Prymnesiophyceae</taxon>
        <taxon>Prymnesiales</taxon>
        <taxon>Prymnesiaceae</taxon>
        <taxon>Prymnesium</taxon>
    </lineage>
</organism>
<evidence type="ECO:0000313" key="2">
    <source>
        <dbReference type="Proteomes" id="UP001515480"/>
    </source>
</evidence>
<gene>
    <name evidence="1" type="ORF">AB1Y20_000704</name>
</gene>
<keyword evidence="2" id="KW-1185">Reference proteome</keyword>
<dbReference type="EMBL" id="JBGBPQ010000001">
    <property type="protein sequence ID" value="KAL1529769.1"/>
    <property type="molecule type" value="Genomic_DNA"/>
</dbReference>